<dbReference type="Pfam" id="PF26641">
    <property type="entry name" value="DUF8213"/>
    <property type="match status" value="1"/>
</dbReference>
<dbReference type="EMBL" id="JMSE01001290">
    <property type="protein sequence ID" value="KDN62886.1"/>
    <property type="molecule type" value="Genomic_DNA"/>
</dbReference>
<evidence type="ECO:0000256" key="1">
    <source>
        <dbReference type="SAM" id="SignalP"/>
    </source>
</evidence>
<feature type="domain" description="DUF8213" evidence="2">
    <location>
        <begin position="30"/>
        <end position="155"/>
    </location>
</feature>
<accession>A0A066XAV0</accession>
<dbReference type="HOGENOM" id="CLU_146191_0_0_1"/>
<reference evidence="4" key="1">
    <citation type="journal article" date="2014" name="Genome Announc.">
        <title>Draft genome sequence of Colletotrichum sublineola, a destructive pathogen of cultivated sorghum.</title>
        <authorList>
            <person name="Baroncelli R."/>
            <person name="Sanz-Martin J.M."/>
            <person name="Rech G.E."/>
            <person name="Sukno S.A."/>
            <person name="Thon M.R."/>
        </authorList>
    </citation>
    <scope>NUCLEOTIDE SEQUENCE [LARGE SCALE GENOMIC DNA]</scope>
    <source>
        <strain evidence="4">TX430BB</strain>
    </source>
</reference>
<name>A0A066XAV0_COLSU</name>
<dbReference type="Proteomes" id="UP000027238">
    <property type="component" value="Unassembled WGS sequence"/>
</dbReference>
<evidence type="ECO:0000259" key="2">
    <source>
        <dbReference type="Pfam" id="PF26641"/>
    </source>
</evidence>
<dbReference type="OMA" id="CSWFNNA"/>
<gene>
    <name evidence="3" type="ORF">CSUB01_11606</name>
</gene>
<evidence type="ECO:0000313" key="3">
    <source>
        <dbReference type="EMBL" id="KDN62886.1"/>
    </source>
</evidence>
<dbReference type="AlphaFoldDB" id="A0A066XAV0"/>
<keyword evidence="4" id="KW-1185">Reference proteome</keyword>
<dbReference type="eggNOG" id="ENOG502SN55">
    <property type="taxonomic scope" value="Eukaryota"/>
</dbReference>
<dbReference type="OrthoDB" id="3660917at2759"/>
<comment type="caution">
    <text evidence="3">The sequence shown here is derived from an EMBL/GenBank/DDBJ whole genome shotgun (WGS) entry which is preliminary data.</text>
</comment>
<feature type="signal peptide" evidence="1">
    <location>
        <begin position="1"/>
        <end position="18"/>
    </location>
</feature>
<feature type="chain" id="PRO_5001630024" description="DUF8213 domain-containing protein" evidence="1">
    <location>
        <begin position="19"/>
        <end position="155"/>
    </location>
</feature>
<sequence length="155" mass="16448">MLPSISFLLVLCPLAVLAVPSALPLELDKRSITCLKVGQMAAATWKNSAGKTCTFRGVVGSNFGADAEGKGDYSCMGRCGAGCSGRALVGNVYTQDCFTHDVCSYFNNARGGAIDANCGREYRASIDDTALGAWRCRQNNPSFVVYKPTTEPICT</sequence>
<protein>
    <recommendedName>
        <fullName evidence="2">DUF8213 domain-containing protein</fullName>
    </recommendedName>
</protein>
<keyword evidence="1" id="KW-0732">Signal</keyword>
<evidence type="ECO:0000313" key="4">
    <source>
        <dbReference type="Proteomes" id="UP000027238"/>
    </source>
</evidence>
<organism evidence="3 4">
    <name type="scientific">Colletotrichum sublineola</name>
    <name type="common">Sorghum anthracnose fungus</name>
    <dbReference type="NCBI Taxonomy" id="1173701"/>
    <lineage>
        <taxon>Eukaryota</taxon>
        <taxon>Fungi</taxon>
        <taxon>Dikarya</taxon>
        <taxon>Ascomycota</taxon>
        <taxon>Pezizomycotina</taxon>
        <taxon>Sordariomycetes</taxon>
        <taxon>Hypocreomycetidae</taxon>
        <taxon>Glomerellales</taxon>
        <taxon>Glomerellaceae</taxon>
        <taxon>Colletotrichum</taxon>
        <taxon>Colletotrichum graminicola species complex</taxon>
    </lineage>
</organism>
<dbReference type="InterPro" id="IPR058526">
    <property type="entry name" value="DUF8213"/>
</dbReference>
<proteinExistence type="predicted"/>